<dbReference type="Proteomes" id="UP000289340">
    <property type="component" value="Chromosome 3"/>
</dbReference>
<name>A0A445L814_GLYSO</name>
<dbReference type="Pfam" id="PF07795">
    <property type="entry name" value="DUF1635"/>
    <property type="match status" value="1"/>
</dbReference>
<proteinExistence type="predicted"/>
<accession>A0A445L814</accession>
<protein>
    <submittedName>
        <fullName evidence="1">Uncharacterized protein</fullName>
    </submittedName>
</protein>
<dbReference type="AlphaFoldDB" id="A0A445L814"/>
<comment type="caution">
    <text evidence="1">The sequence shown here is derived from an EMBL/GenBank/DDBJ whole genome shotgun (WGS) entry which is preliminary data.</text>
</comment>
<dbReference type="EMBL" id="QZWG01000003">
    <property type="protein sequence ID" value="RZC19386.1"/>
    <property type="molecule type" value="Genomic_DNA"/>
</dbReference>
<gene>
    <name evidence="1" type="ORF">D0Y65_006281</name>
</gene>
<evidence type="ECO:0000313" key="1">
    <source>
        <dbReference type="EMBL" id="RZC19386.1"/>
    </source>
</evidence>
<organism evidence="1 2">
    <name type="scientific">Glycine soja</name>
    <name type="common">Wild soybean</name>
    <dbReference type="NCBI Taxonomy" id="3848"/>
    <lineage>
        <taxon>Eukaryota</taxon>
        <taxon>Viridiplantae</taxon>
        <taxon>Streptophyta</taxon>
        <taxon>Embryophyta</taxon>
        <taxon>Tracheophyta</taxon>
        <taxon>Spermatophyta</taxon>
        <taxon>Magnoliopsida</taxon>
        <taxon>eudicotyledons</taxon>
        <taxon>Gunneridae</taxon>
        <taxon>Pentapetalae</taxon>
        <taxon>rosids</taxon>
        <taxon>fabids</taxon>
        <taxon>Fabales</taxon>
        <taxon>Fabaceae</taxon>
        <taxon>Papilionoideae</taxon>
        <taxon>50 kb inversion clade</taxon>
        <taxon>NPAAA clade</taxon>
        <taxon>indigoferoid/millettioid clade</taxon>
        <taxon>Phaseoleae</taxon>
        <taxon>Glycine</taxon>
        <taxon>Glycine subgen. Soja</taxon>
    </lineage>
</organism>
<dbReference type="PANTHER" id="PTHR33431">
    <property type="entry name" value="ENABLED-LIKE PROTEIN (DUF1635)"/>
    <property type="match status" value="1"/>
</dbReference>
<keyword evidence="2" id="KW-1185">Reference proteome</keyword>
<dbReference type="InterPro" id="IPR012862">
    <property type="entry name" value="DUF1635"/>
</dbReference>
<sequence>MCHHLLGKSRGPCTPIHTHNYHSSNVLSVSARKLATALWEFNHSFLLFQMHHHRSANNASAAAASGAGADPRLRRHHHYILHKDRAPVISNFLADASPSSPDQGLEDLRNSLLYTTLLLDATIASAKEEITRRECELIHVNDLLSRVIKERYEAQAKCWKN</sequence>
<evidence type="ECO:0000313" key="2">
    <source>
        <dbReference type="Proteomes" id="UP000289340"/>
    </source>
</evidence>
<reference evidence="1 2" key="1">
    <citation type="submission" date="2018-09" db="EMBL/GenBank/DDBJ databases">
        <title>A high-quality reference genome of wild soybean provides a powerful tool to mine soybean genomes.</title>
        <authorList>
            <person name="Xie M."/>
            <person name="Chung C.Y.L."/>
            <person name="Li M.-W."/>
            <person name="Wong F.-L."/>
            <person name="Chan T.-F."/>
            <person name="Lam H.-M."/>
        </authorList>
    </citation>
    <scope>NUCLEOTIDE SEQUENCE [LARGE SCALE GENOMIC DNA]</scope>
    <source>
        <strain evidence="2">cv. W05</strain>
        <tissue evidence="1">Hypocotyl of etiolated seedlings</tissue>
    </source>
</reference>
<dbReference type="PANTHER" id="PTHR33431:SF2">
    <property type="entry name" value="CAMP-DEPENDENT PROTEIN KINASE CATALYTIC SUBUNIT-LIKE"/>
    <property type="match status" value="1"/>
</dbReference>